<sequence length="192" mass="22546">MKEVLSDIDIVDLIKSDEKKKVDKAFYNLYSRNYQPIRKFVNSNSGTDSYAEEVFQETLIIFFIKVQKGRYFLDGSIGGYLFSIARNLWLKELKKRRLSIFTSLDDKQDYFEEDDILASHKKLKKVLKLLGDSCKRILEDFYFLKTSMAELTKKYGLGSEAAMKNKKYRCLKGLIELVNKHKLERSDFSENE</sequence>
<dbReference type="GO" id="GO:0016987">
    <property type="term" value="F:sigma factor activity"/>
    <property type="evidence" value="ECO:0007669"/>
    <property type="project" value="UniProtKB-KW"/>
</dbReference>
<dbReference type="PANTHER" id="PTHR43133">
    <property type="entry name" value="RNA POLYMERASE ECF-TYPE SIGMA FACTO"/>
    <property type="match status" value="1"/>
</dbReference>
<keyword evidence="4" id="KW-0804">Transcription</keyword>
<keyword evidence="2" id="KW-0731">Sigma factor</keyword>
<dbReference type="Pfam" id="PF04542">
    <property type="entry name" value="Sigma70_r2"/>
    <property type="match status" value="1"/>
</dbReference>
<evidence type="ECO:0000256" key="3">
    <source>
        <dbReference type="ARBA" id="ARBA00023125"/>
    </source>
</evidence>
<dbReference type="Proteomes" id="UP000095552">
    <property type="component" value="Unassembled WGS sequence"/>
</dbReference>
<reference evidence="6 7" key="1">
    <citation type="submission" date="2016-08" db="EMBL/GenBank/DDBJ databases">
        <title>Draft genome of Fabibacter sp. strain SK-8.</title>
        <authorList>
            <person name="Wong S.-K."/>
            <person name="Hamasaki K."/>
            <person name="Yoshizawa S."/>
        </authorList>
    </citation>
    <scope>NUCLEOTIDE SEQUENCE [LARGE SCALE GENOMIC DNA]</scope>
    <source>
        <strain evidence="6 7">SK-8</strain>
    </source>
</reference>
<gene>
    <name evidence="6" type="ORF">BFP71_03200</name>
</gene>
<name>A0A1E5T5P0_9BACT</name>
<dbReference type="GO" id="GO:0006352">
    <property type="term" value="P:DNA-templated transcription initiation"/>
    <property type="evidence" value="ECO:0007669"/>
    <property type="project" value="InterPro"/>
</dbReference>
<evidence type="ECO:0000256" key="2">
    <source>
        <dbReference type="ARBA" id="ARBA00023082"/>
    </source>
</evidence>
<dbReference type="RefSeq" id="WP_069833997.1">
    <property type="nucleotide sequence ID" value="NZ_MDGQ01000003.1"/>
</dbReference>
<evidence type="ECO:0000256" key="1">
    <source>
        <dbReference type="ARBA" id="ARBA00023015"/>
    </source>
</evidence>
<proteinExistence type="predicted"/>
<dbReference type="InterPro" id="IPR013325">
    <property type="entry name" value="RNA_pol_sigma_r2"/>
</dbReference>
<keyword evidence="1" id="KW-0805">Transcription regulation</keyword>
<accession>A0A1E5T5P0</accession>
<evidence type="ECO:0000259" key="5">
    <source>
        <dbReference type="Pfam" id="PF04542"/>
    </source>
</evidence>
<feature type="domain" description="RNA polymerase sigma-70 region 2" evidence="5">
    <location>
        <begin position="29"/>
        <end position="97"/>
    </location>
</feature>
<dbReference type="InterPro" id="IPR039425">
    <property type="entry name" value="RNA_pol_sigma-70-like"/>
</dbReference>
<keyword evidence="3" id="KW-0238">DNA-binding</keyword>
<comment type="caution">
    <text evidence="6">The sequence shown here is derived from an EMBL/GenBank/DDBJ whole genome shotgun (WGS) entry which is preliminary data.</text>
</comment>
<evidence type="ECO:0000313" key="7">
    <source>
        <dbReference type="Proteomes" id="UP000095552"/>
    </source>
</evidence>
<dbReference type="SUPFAM" id="SSF88946">
    <property type="entry name" value="Sigma2 domain of RNA polymerase sigma factors"/>
    <property type="match status" value="1"/>
</dbReference>
<dbReference type="AlphaFoldDB" id="A0A1E5T5P0"/>
<keyword evidence="7" id="KW-1185">Reference proteome</keyword>
<protein>
    <recommendedName>
        <fullName evidence="5">RNA polymerase sigma-70 region 2 domain-containing protein</fullName>
    </recommendedName>
</protein>
<dbReference type="GO" id="GO:0003677">
    <property type="term" value="F:DNA binding"/>
    <property type="evidence" value="ECO:0007669"/>
    <property type="project" value="UniProtKB-KW"/>
</dbReference>
<organism evidence="6 7">
    <name type="scientific">Roseivirga misakiensis</name>
    <dbReference type="NCBI Taxonomy" id="1563681"/>
    <lineage>
        <taxon>Bacteria</taxon>
        <taxon>Pseudomonadati</taxon>
        <taxon>Bacteroidota</taxon>
        <taxon>Cytophagia</taxon>
        <taxon>Cytophagales</taxon>
        <taxon>Roseivirgaceae</taxon>
        <taxon>Roseivirga</taxon>
    </lineage>
</organism>
<dbReference type="STRING" id="1563681.BFP71_03200"/>
<dbReference type="EMBL" id="MDGQ01000003">
    <property type="protein sequence ID" value="OEK06685.1"/>
    <property type="molecule type" value="Genomic_DNA"/>
</dbReference>
<evidence type="ECO:0000256" key="4">
    <source>
        <dbReference type="ARBA" id="ARBA00023163"/>
    </source>
</evidence>
<evidence type="ECO:0000313" key="6">
    <source>
        <dbReference type="EMBL" id="OEK06685.1"/>
    </source>
</evidence>
<dbReference type="PANTHER" id="PTHR43133:SF8">
    <property type="entry name" value="RNA POLYMERASE SIGMA FACTOR HI_1459-RELATED"/>
    <property type="match status" value="1"/>
</dbReference>
<dbReference type="Gene3D" id="1.10.1740.10">
    <property type="match status" value="1"/>
</dbReference>
<dbReference type="InterPro" id="IPR007627">
    <property type="entry name" value="RNA_pol_sigma70_r2"/>
</dbReference>